<dbReference type="PROSITE" id="PS00973">
    <property type="entry name" value="USP_2"/>
    <property type="match status" value="1"/>
</dbReference>
<keyword evidence="3 5" id="KW-0863">Zinc-finger</keyword>
<dbReference type="GO" id="GO:0008270">
    <property type="term" value="F:zinc ion binding"/>
    <property type="evidence" value="ECO:0007669"/>
    <property type="project" value="UniProtKB-KW"/>
</dbReference>
<accession>A0A7M5X0T8</accession>
<dbReference type="PANTHER" id="PTHR21646:SF19">
    <property type="entry name" value="UBIQUITIN CARBOXYL-TERMINAL HYDROLASE 3"/>
    <property type="match status" value="1"/>
</dbReference>
<dbReference type="InterPro" id="IPR038765">
    <property type="entry name" value="Papain-like_cys_pep_sf"/>
</dbReference>
<evidence type="ECO:0000256" key="4">
    <source>
        <dbReference type="ARBA" id="ARBA00022833"/>
    </source>
</evidence>
<feature type="domain" description="USP" evidence="8">
    <location>
        <begin position="148"/>
        <end position="491"/>
    </location>
</feature>
<evidence type="ECO:0000256" key="6">
    <source>
        <dbReference type="RuleBase" id="RU366025"/>
    </source>
</evidence>
<dbReference type="Pfam" id="PF02148">
    <property type="entry name" value="zf-UBP"/>
    <property type="match status" value="1"/>
</dbReference>
<evidence type="ECO:0000313" key="10">
    <source>
        <dbReference type="EnsemblMetazoa" id="CLYHEMP015993.1"/>
    </source>
</evidence>
<dbReference type="EnsemblMetazoa" id="CLYHEMT015993.1">
    <property type="protein sequence ID" value="CLYHEMP015993.1"/>
    <property type="gene ID" value="CLYHEMG015993"/>
</dbReference>
<protein>
    <recommendedName>
        <fullName evidence="6">Ubiquitin carboxyl-terminal hydrolase</fullName>
        <ecNumber evidence="6">3.4.19.12</ecNumber>
    </recommendedName>
</protein>
<keyword evidence="6" id="KW-0788">Thiol protease</keyword>
<evidence type="ECO:0000259" key="9">
    <source>
        <dbReference type="PROSITE" id="PS50271"/>
    </source>
</evidence>
<sequence>MECKHLDVAVDISPGFVRRLVEDNTNLWVCAECRSNKSPWMCLKCGMVLCGRYVSGHCKSHGESNPNHVVCIDGSLMVFCYKCDDYVINDTSEGTVQLIRSALQTELPKRQRKKRQQDQPINGGTPTKKKNSSKENIYPSSPQKLKTVGLRNLGNTCFMNAILQSLSNLKHFSCYFKELPAIELNGKSNDEAMRKYYTRSYQSDDISLVEELRKVLCALWQGATAAIAPDSLFTVIWKVVPRFRGYQQHDAHEFMHYLLDRVHTELLQTKHYSLSKETIISGIFGGQLRSDVTCLKCGNVSKKEEAFLDLSLDIPLRAHHSKNSAANKNHKNQSKVCHLTDCLQRFVEVENLDASEWYTCNNCKKRQPSTKKFWILQLPNVLCLHLKRFRYNQHGRTKVDTFVKFPVQELNMNSYLLKLPGQKSHRMSTKAHIYDLAAVVVHHGSGAGSGHYTTYARHEGSWYNFNDSTVSVTNEDTITRCKGYILFYTRQYPNVAVIESIKDRARAT</sequence>
<dbReference type="Proteomes" id="UP000594262">
    <property type="component" value="Unplaced"/>
</dbReference>
<dbReference type="InterPro" id="IPR001607">
    <property type="entry name" value="Znf_UBP"/>
</dbReference>
<dbReference type="SUPFAM" id="SSF54001">
    <property type="entry name" value="Cysteine proteinases"/>
    <property type="match status" value="1"/>
</dbReference>
<feature type="domain" description="UBP-type" evidence="9">
    <location>
        <begin position="1"/>
        <end position="106"/>
    </location>
</feature>
<dbReference type="InterPro" id="IPR013083">
    <property type="entry name" value="Znf_RING/FYVE/PHD"/>
</dbReference>
<dbReference type="InterPro" id="IPR028889">
    <property type="entry name" value="USP"/>
</dbReference>
<keyword evidence="2" id="KW-0479">Metal-binding</keyword>
<evidence type="ECO:0000259" key="8">
    <source>
        <dbReference type="PROSITE" id="PS50235"/>
    </source>
</evidence>
<keyword evidence="6" id="KW-0645">Protease</keyword>
<dbReference type="PROSITE" id="PS50235">
    <property type="entry name" value="USP_3"/>
    <property type="match status" value="1"/>
</dbReference>
<dbReference type="InterPro" id="IPR050185">
    <property type="entry name" value="Ub_carboxyl-term_hydrolase"/>
</dbReference>
<name>A0A7M5X0T8_9CNID</name>
<dbReference type="SMART" id="SM00290">
    <property type="entry name" value="ZnF_UBP"/>
    <property type="match status" value="1"/>
</dbReference>
<dbReference type="PROSITE" id="PS00972">
    <property type="entry name" value="USP_1"/>
    <property type="match status" value="1"/>
</dbReference>
<dbReference type="PROSITE" id="PS50271">
    <property type="entry name" value="ZF_UBP"/>
    <property type="match status" value="1"/>
</dbReference>
<keyword evidence="6" id="KW-0378">Hydrolase</keyword>
<dbReference type="Pfam" id="PF00443">
    <property type="entry name" value="UCH"/>
    <property type="match status" value="1"/>
</dbReference>
<dbReference type="GO" id="GO:0016579">
    <property type="term" value="P:protein deubiquitination"/>
    <property type="evidence" value="ECO:0007669"/>
    <property type="project" value="InterPro"/>
</dbReference>
<dbReference type="GO" id="GO:0006508">
    <property type="term" value="P:proteolysis"/>
    <property type="evidence" value="ECO:0007669"/>
    <property type="project" value="UniProtKB-KW"/>
</dbReference>
<evidence type="ECO:0000256" key="7">
    <source>
        <dbReference type="SAM" id="MobiDB-lite"/>
    </source>
</evidence>
<dbReference type="OrthoDB" id="21192at2759"/>
<evidence type="ECO:0000256" key="5">
    <source>
        <dbReference type="PROSITE-ProRule" id="PRU00502"/>
    </source>
</evidence>
<evidence type="ECO:0000256" key="2">
    <source>
        <dbReference type="ARBA" id="ARBA00022723"/>
    </source>
</evidence>
<dbReference type="RefSeq" id="XP_066924642.1">
    <property type="nucleotide sequence ID" value="XM_067068541.1"/>
</dbReference>
<dbReference type="PANTHER" id="PTHR21646">
    <property type="entry name" value="UBIQUITIN CARBOXYL-TERMINAL HYDROLASE"/>
    <property type="match status" value="1"/>
</dbReference>
<feature type="region of interest" description="Disordered" evidence="7">
    <location>
        <begin position="107"/>
        <end position="141"/>
    </location>
</feature>
<dbReference type="EC" id="3.4.19.12" evidence="6"/>
<dbReference type="GO" id="GO:0004843">
    <property type="term" value="F:cysteine-type deubiquitinase activity"/>
    <property type="evidence" value="ECO:0007669"/>
    <property type="project" value="UniProtKB-UniRule"/>
</dbReference>
<dbReference type="SUPFAM" id="SSF57850">
    <property type="entry name" value="RING/U-box"/>
    <property type="match status" value="1"/>
</dbReference>
<dbReference type="InterPro" id="IPR001394">
    <property type="entry name" value="Peptidase_C19_UCH"/>
</dbReference>
<comment type="catalytic activity">
    <reaction evidence="1 6">
        <text>Thiol-dependent hydrolysis of ester, thioester, amide, peptide and isopeptide bonds formed by the C-terminal Gly of ubiquitin (a 76-residue protein attached to proteins as an intracellular targeting signal).</text>
        <dbReference type="EC" id="3.4.19.12"/>
    </reaction>
</comment>
<dbReference type="Gene3D" id="3.30.40.10">
    <property type="entry name" value="Zinc/RING finger domain, C3HC4 (zinc finger)"/>
    <property type="match status" value="1"/>
</dbReference>
<organism evidence="10 11">
    <name type="scientific">Clytia hemisphaerica</name>
    <dbReference type="NCBI Taxonomy" id="252671"/>
    <lineage>
        <taxon>Eukaryota</taxon>
        <taxon>Metazoa</taxon>
        <taxon>Cnidaria</taxon>
        <taxon>Hydrozoa</taxon>
        <taxon>Hydroidolina</taxon>
        <taxon>Leptothecata</taxon>
        <taxon>Obeliida</taxon>
        <taxon>Clytiidae</taxon>
        <taxon>Clytia</taxon>
    </lineage>
</organism>
<dbReference type="Gene3D" id="3.90.70.10">
    <property type="entry name" value="Cysteine proteinases"/>
    <property type="match status" value="1"/>
</dbReference>
<dbReference type="InterPro" id="IPR018200">
    <property type="entry name" value="USP_CS"/>
</dbReference>
<evidence type="ECO:0000256" key="3">
    <source>
        <dbReference type="ARBA" id="ARBA00022771"/>
    </source>
</evidence>
<reference evidence="10" key="1">
    <citation type="submission" date="2021-01" db="UniProtKB">
        <authorList>
            <consortium name="EnsemblMetazoa"/>
        </authorList>
    </citation>
    <scope>IDENTIFICATION</scope>
</reference>
<keyword evidence="4" id="KW-0862">Zinc</keyword>
<dbReference type="GeneID" id="136811932"/>
<comment type="similarity">
    <text evidence="6">Belongs to the peptidase C19 family.</text>
</comment>
<keyword evidence="6" id="KW-0833">Ubl conjugation pathway</keyword>
<keyword evidence="11" id="KW-1185">Reference proteome</keyword>
<proteinExistence type="inferred from homology"/>
<evidence type="ECO:0000313" key="11">
    <source>
        <dbReference type="Proteomes" id="UP000594262"/>
    </source>
</evidence>
<dbReference type="AlphaFoldDB" id="A0A7M5X0T8"/>
<evidence type="ECO:0000256" key="1">
    <source>
        <dbReference type="ARBA" id="ARBA00000707"/>
    </source>
</evidence>